<dbReference type="HOGENOM" id="CLU_2826135_0_0_4"/>
<organism evidence="1 2">
    <name type="scientific">Polynucleobacter duraquae</name>
    <dbReference type="NCBI Taxonomy" id="1835254"/>
    <lineage>
        <taxon>Bacteria</taxon>
        <taxon>Pseudomonadati</taxon>
        <taxon>Pseudomonadota</taxon>
        <taxon>Betaproteobacteria</taxon>
        <taxon>Burkholderiales</taxon>
        <taxon>Burkholderiaceae</taxon>
        <taxon>Polynucleobacter</taxon>
    </lineage>
</organism>
<evidence type="ECO:0000313" key="2">
    <source>
        <dbReference type="Proteomes" id="UP000061135"/>
    </source>
</evidence>
<dbReference type="EMBL" id="CP007501">
    <property type="protein sequence ID" value="AKD25998.1"/>
    <property type="molecule type" value="Genomic_DNA"/>
</dbReference>
<keyword evidence="2" id="KW-1185">Reference proteome</keyword>
<accession>A0A0E3V229</accession>
<dbReference type="KEGG" id="pdq:CL55_00016650"/>
<evidence type="ECO:0000313" key="1">
    <source>
        <dbReference type="EMBL" id="AKD25998.1"/>
    </source>
</evidence>
<gene>
    <name evidence="1" type="ORF">CL55_00016650</name>
</gene>
<sequence length="67" mass="7862">MITIEHKAKTYEFKTLDEAMEWAKQLGEFVTIKFNDLEIAGKFGVDGITSGKFPNGEPYKWKKRRRH</sequence>
<proteinExistence type="predicted"/>
<dbReference type="AlphaFoldDB" id="A0A0E3V229"/>
<reference evidence="1 2" key="1">
    <citation type="submission" date="2014-03" db="EMBL/GenBank/DDBJ databases">
        <title>Genome of Polynucleobacter strain MWH-MoK4.</title>
        <authorList>
            <person name="Hahn M.W."/>
        </authorList>
    </citation>
    <scope>NUCLEOTIDE SEQUENCE [LARGE SCALE GENOMIC DNA]</scope>
    <source>
        <strain evidence="1 2">MWH-MoK4</strain>
    </source>
</reference>
<dbReference type="OrthoDB" id="9132964at2"/>
<dbReference type="Proteomes" id="UP000061135">
    <property type="component" value="Chromosome"/>
</dbReference>
<dbReference type="PATRIC" id="fig|576611.7.peg.1691"/>
<protein>
    <submittedName>
        <fullName evidence="1">Uncharacterized protein</fullName>
    </submittedName>
</protein>
<dbReference type="RefSeq" id="WP_046330684.1">
    <property type="nucleotide sequence ID" value="NZ_CP007501.1"/>
</dbReference>
<name>A0A0E3V229_9BURK</name>